<dbReference type="InterPro" id="IPR036890">
    <property type="entry name" value="HATPase_C_sf"/>
</dbReference>
<dbReference type="Proteomes" id="UP000189739">
    <property type="component" value="Unassembled WGS sequence"/>
</dbReference>
<dbReference type="EMBL" id="MBTF01000039">
    <property type="protein sequence ID" value="OOQ56467.1"/>
    <property type="molecule type" value="Genomic_DNA"/>
</dbReference>
<name>A0A1S9P6K2_9SPHI</name>
<protein>
    <recommendedName>
        <fullName evidence="3">Histidine kinase/HSP90-like ATPase domain-containing protein</fullName>
    </recommendedName>
</protein>
<evidence type="ECO:0000313" key="2">
    <source>
        <dbReference type="Proteomes" id="UP000189739"/>
    </source>
</evidence>
<gene>
    <name evidence="1" type="ORF">BC343_18655</name>
</gene>
<dbReference type="STRING" id="1792845.BC343_18655"/>
<evidence type="ECO:0000313" key="1">
    <source>
        <dbReference type="EMBL" id="OOQ56467.1"/>
    </source>
</evidence>
<evidence type="ECO:0008006" key="3">
    <source>
        <dbReference type="Google" id="ProtNLM"/>
    </source>
</evidence>
<keyword evidence="2" id="KW-1185">Reference proteome</keyword>
<comment type="caution">
    <text evidence="1">The sequence shown here is derived from an EMBL/GenBank/DDBJ whole genome shotgun (WGS) entry which is preliminary data.</text>
</comment>
<reference evidence="1 2" key="1">
    <citation type="submission" date="2016-07" db="EMBL/GenBank/DDBJ databases">
        <title>Genomic analysis of zinc-resistant bacterium Mucilaginibacter pedocola TBZ30.</title>
        <authorList>
            <person name="Huang J."/>
            <person name="Tang J."/>
        </authorList>
    </citation>
    <scope>NUCLEOTIDE SEQUENCE [LARGE SCALE GENOMIC DNA]</scope>
    <source>
        <strain evidence="1 2">TBZ30</strain>
    </source>
</reference>
<dbReference type="AlphaFoldDB" id="A0A1S9P6K2"/>
<sequence>MQSELDESQDVDLIIRRNNYKLTADKIKQILSKVLNDPSKSYRRWIWELMQNAKDVPNKKFNRVSIQVILKEDELIFKHNGDPFMMGNITGLIQQVSSKASDSSNDEVTGKFGTGFISTHLLSDIIKVNGIVDYKNTHRSFEVLLDRAGRTSEELLPKIETALERIRKIEDEEICPIVNNYPDTRIEESYDTAFTYRLTSTEKQKAARAGIEDLIHTLPVTLVNIPKIKRVEVINELSNTRITYECSDVEVIEQIRKVKVDITGGEIPERLFVVYKAKGVFLISEVNDFEELGLIDSLVNNPICTGIFH</sequence>
<accession>A0A1S9P6K2</accession>
<dbReference type="NCBIfam" id="NF047352">
    <property type="entry name" value="P_loop_sacsin"/>
    <property type="match status" value="1"/>
</dbReference>
<proteinExistence type="predicted"/>
<organism evidence="1 2">
    <name type="scientific">Mucilaginibacter pedocola</name>
    <dbReference type="NCBI Taxonomy" id="1792845"/>
    <lineage>
        <taxon>Bacteria</taxon>
        <taxon>Pseudomonadati</taxon>
        <taxon>Bacteroidota</taxon>
        <taxon>Sphingobacteriia</taxon>
        <taxon>Sphingobacteriales</taxon>
        <taxon>Sphingobacteriaceae</taxon>
        <taxon>Mucilaginibacter</taxon>
    </lineage>
</organism>
<dbReference type="SUPFAM" id="SSF55874">
    <property type="entry name" value="ATPase domain of HSP90 chaperone/DNA topoisomerase II/histidine kinase"/>
    <property type="match status" value="1"/>
</dbReference>